<keyword evidence="4" id="KW-0804">Transcription</keyword>
<dbReference type="InterPro" id="IPR005576">
    <property type="entry name" value="Rpb7-like_N"/>
</dbReference>
<dbReference type="InterPro" id="IPR036898">
    <property type="entry name" value="RNA_pol_Rpb7-like_N_sf"/>
</dbReference>
<dbReference type="GO" id="GO:0000932">
    <property type="term" value="C:P-body"/>
    <property type="evidence" value="ECO:0007669"/>
    <property type="project" value="TreeGrafter"/>
</dbReference>
<dbReference type="GO" id="GO:0003727">
    <property type="term" value="F:single-stranded RNA binding"/>
    <property type="evidence" value="ECO:0007669"/>
    <property type="project" value="TreeGrafter"/>
</dbReference>
<reference evidence="6" key="1">
    <citation type="submission" date="2021-01" db="EMBL/GenBank/DDBJ databases">
        <authorList>
            <person name="Corre E."/>
            <person name="Pelletier E."/>
            <person name="Niang G."/>
            <person name="Scheremetjew M."/>
            <person name="Finn R."/>
            <person name="Kale V."/>
            <person name="Holt S."/>
            <person name="Cochrane G."/>
            <person name="Meng A."/>
            <person name="Brown T."/>
            <person name="Cohen L."/>
        </authorList>
    </citation>
    <scope>NUCLEOTIDE SEQUENCE</scope>
    <source>
        <strain evidence="6">CCMP1381</strain>
    </source>
</reference>
<evidence type="ECO:0000259" key="5">
    <source>
        <dbReference type="Pfam" id="PF03876"/>
    </source>
</evidence>
<dbReference type="EMBL" id="HBGS01062345">
    <property type="protein sequence ID" value="CAD9494072.1"/>
    <property type="molecule type" value="Transcribed_RNA"/>
</dbReference>
<feature type="domain" description="RNA polymerase Rpb7-like N-terminal" evidence="5">
    <location>
        <begin position="11"/>
        <end position="66"/>
    </location>
</feature>
<comment type="subcellular location">
    <subcellularLocation>
        <location evidence="1">Nucleus</location>
    </subcellularLocation>
</comment>
<evidence type="ECO:0000256" key="3">
    <source>
        <dbReference type="ARBA" id="ARBA00022478"/>
    </source>
</evidence>
<organism evidence="6">
    <name type="scientific">Octactis speculum</name>
    <dbReference type="NCBI Taxonomy" id="3111310"/>
    <lineage>
        <taxon>Eukaryota</taxon>
        <taxon>Sar</taxon>
        <taxon>Stramenopiles</taxon>
        <taxon>Ochrophyta</taxon>
        <taxon>Dictyochophyceae</taxon>
        <taxon>Dictyochales</taxon>
        <taxon>Dictyochaceae</taxon>
        <taxon>Octactis</taxon>
    </lineage>
</organism>
<dbReference type="InterPro" id="IPR012340">
    <property type="entry name" value="NA-bd_OB-fold"/>
</dbReference>
<dbReference type="GO" id="GO:0031369">
    <property type="term" value="F:translation initiation factor binding"/>
    <property type="evidence" value="ECO:0007669"/>
    <property type="project" value="TreeGrafter"/>
</dbReference>
<comment type="similarity">
    <text evidence="2">Belongs to the eukaryotic RPB7/RPC8 RNA polymerase subunit family.</text>
</comment>
<evidence type="ECO:0000256" key="4">
    <source>
        <dbReference type="ARBA" id="ARBA00023163"/>
    </source>
</evidence>
<gene>
    <name evidence="6" type="ORF">DSPE1174_LOCUS32469</name>
</gene>
<protein>
    <recommendedName>
        <fullName evidence="5">RNA polymerase Rpb7-like N-terminal domain-containing protein</fullName>
    </recommendedName>
</protein>
<proteinExistence type="inferred from homology"/>
<sequence>MFFYKKLRHEVLISPEYLGPKLKQTIRRRLIDEIEGSCINKIGYVVCVTDINDTTDIEAGLIEYETGHTSFMVTYGAVLFRPFKNEVLDATVTTVNQLGFFCKAGPLQVFVSRYNLPGDIREGFDPNQDMWVS</sequence>
<dbReference type="Gene3D" id="3.30.1490.120">
    <property type="entry name" value="RNA polymerase Rpb7-like, N-terminal domain"/>
    <property type="match status" value="1"/>
</dbReference>
<dbReference type="InterPro" id="IPR045113">
    <property type="entry name" value="Rpb7-like"/>
</dbReference>
<dbReference type="AlphaFoldDB" id="A0A7S2HLN9"/>
<dbReference type="GO" id="GO:0003697">
    <property type="term" value="F:single-stranded DNA binding"/>
    <property type="evidence" value="ECO:0007669"/>
    <property type="project" value="TreeGrafter"/>
</dbReference>
<evidence type="ECO:0000256" key="1">
    <source>
        <dbReference type="ARBA" id="ARBA00004123"/>
    </source>
</evidence>
<dbReference type="PANTHER" id="PTHR12709:SF4">
    <property type="entry name" value="DNA-DIRECTED RNA POLYMERASE II SUBUNIT RPB7"/>
    <property type="match status" value="1"/>
</dbReference>
<dbReference type="GO" id="GO:0005665">
    <property type="term" value="C:RNA polymerase II, core complex"/>
    <property type="evidence" value="ECO:0007669"/>
    <property type="project" value="TreeGrafter"/>
</dbReference>
<dbReference type="SUPFAM" id="SSF50249">
    <property type="entry name" value="Nucleic acid-binding proteins"/>
    <property type="match status" value="1"/>
</dbReference>
<dbReference type="CDD" id="cd04329">
    <property type="entry name" value="RNAP_II_Rpb7_N"/>
    <property type="match status" value="1"/>
</dbReference>
<accession>A0A7S2HLN9</accession>
<dbReference type="GO" id="GO:0060213">
    <property type="term" value="P:positive regulation of nuclear-transcribed mRNA poly(A) tail shortening"/>
    <property type="evidence" value="ECO:0007669"/>
    <property type="project" value="TreeGrafter"/>
</dbReference>
<dbReference type="GO" id="GO:0045948">
    <property type="term" value="P:positive regulation of translational initiation"/>
    <property type="evidence" value="ECO:0007669"/>
    <property type="project" value="TreeGrafter"/>
</dbReference>
<dbReference type="Pfam" id="PF03876">
    <property type="entry name" value="SHS2_Rpb7-N"/>
    <property type="match status" value="1"/>
</dbReference>
<dbReference type="Gene3D" id="2.40.50.140">
    <property type="entry name" value="Nucleic acid-binding proteins"/>
    <property type="match status" value="1"/>
</dbReference>
<evidence type="ECO:0000313" key="6">
    <source>
        <dbReference type="EMBL" id="CAD9494072.1"/>
    </source>
</evidence>
<dbReference type="FunFam" id="3.30.1490.120:FF:000001">
    <property type="entry name" value="DNA-directed RNA polymerase II subunit RPB7"/>
    <property type="match status" value="1"/>
</dbReference>
<name>A0A7S2HLN9_9STRA</name>
<dbReference type="GO" id="GO:0006367">
    <property type="term" value="P:transcription initiation at RNA polymerase II promoter"/>
    <property type="evidence" value="ECO:0007669"/>
    <property type="project" value="TreeGrafter"/>
</dbReference>
<evidence type="ECO:0000256" key="2">
    <source>
        <dbReference type="ARBA" id="ARBA00009307"/>
    </source>
</evidence>
<dbReference type="PANTHER" id="PTHR12709">
    <property type="entry name" value="DNA-DIRECTED RNA POLYMERASE II, III"/>
    <property type="match status" value="1"/>
</dbReference>
<dbReference type="SUPFAM" id="SSF88798">
    <property type="entry name" value="N-terminal, heterodimerisation domain of RBP7 (RpoE)"/>
    <property type="match status" value="1"/>
</dbReference>
<keyword evidence="3" id="KW-0240">DNA-directed RNA polymerase</keyword>